<sequence length="65" mass="6473">MMAASIADLTALIDIGSERTGIVQRGGSAVGGGQCSRCAEDVRGDEGALKQDPSADGAGQPARAR</sequence>
<name>V4Q537_STUCH</name>
<organism evidence="2 3">
    <name type="scientific">Stutzerimonas chloritidismutans AW-1</name>
    <dbReference type="NCBI Taxonomy" id="1263865"/>
    <lineage>
        <taxon>Bacteria</taxon>
        <taxon>Pseudomonadati</taxon>
        <taxon>Pseudomonadota</taxon>
        <taxon>Gammaproteobacteria</taxon>
        <taxon>Pseudomonadales</taxon>
        <taxon>Pseudomonadaceae</taxon>
        <taxon>Stutzerimonas</taxon>
    </lineage>
</organism>
<accession>V4Q537</accession>
<comment type="caution">
    <text evidence="2">The sequence shown here is derived from an EMBL/GenBank/DDBJ whole genome shotgun (WGS) entry which is preliminary data.</text>
</comment>
<reference evidence="2 3" key="1">
    <citation type="submission" date="2013-07" db="EMBL/GenBank/DDBJ databases">
        <authorList>
            <person name="Schaap P.J."/>
            <person name="Mehboob F."/>
            <person name="Oosterkamp M.J."/>
            <person name="de Vos W.M."/>
            <person name="Stams A.J.M."/>
            <person name="Koehorst J.J."/>
        </authorList>
    </citation>
    <scope>NUCLEOTIDE SEQUENCE [LARGE SCALE GENOMIC DNA]</scope>
    <source>
        <strain evidence="2 3">AW-1</strain>
    </source>
</reference>
<proteinExistence type="predicted"/>
<feature type="region of interest" description="Disordered" evidence="1">
    <location>
        <begin position="44"/>
        <end position="65"/>
    </location>
</feature>
<dbReference type="Proteomes" id="UP000017822">
    <property type="component" value="Unassembled WGS sequence"/>
</dbReference>
<dbReference type="AlphaFoldDB" id="V4Q537"/>
<evidence type="ECO:0000313" key="3">
    <source>
        <dbReference type="Proteomes" id="UP000017822"/>
    </source>
</evidence>
<dbReference type="EMBL" id="AOFQ01000057">
    <property type="protein sequence ID" value="ESQ97829.1"/>
    <property type="molecule type" value="Genomic_DNA"/>
</dbReference>
<evidence type="ECO:0000256" key="1">
    <source>
        <dbReference type="SAM" id="MobiDB-lite"/>
    </source>
</evidence>
<gene>
    <name evidence="2" type="ORF">F753_18670</name>
</gene>
<evidence type="ECO:0000313" key="2">
    <source>
        <dbReference type="EMBL" id="ESQ97829.1"/>
    </source>
</evidence>
<protein>
    <submittedName>
        <fullName evidence="2">Uncharacterized protein</fullName>
    </submittedName>
</protein>